<gene>
    <name evidence="1" type="ORF">Pr1d_13260</name>
</gene>
<dbReference type="AlphaFoldDB" id="A0A5B9Q4T8"/>
<evidence type="ECO:0000313" key="2">
    <source>
        <dbReference type="Proteomes" id="UP000323917"/>
    </source>
</evidence>
<evidence type="ECO:0000313" key="1">
    <source>
        <dbReference type="EMBL" id="QEG34054.1"/>
    </source>
</evidence>
<keyword evidence="2" id="KW-1185">Reference proteome</keyword>
<proteinExistence type="predicted"/>
<dbReference type="Proteomes" id="UP000323917">
    <property type="component" value="Chromosome"/>
</dbReference>
<accession>A0A5B9Q4T8</accession>
<reference evidence="1 2" key="1">
    <citation type="submission" date="2019-08" db="EMBL/GenBank/DDBJ databases">
        <title>Deep-cultivation of Planctomycetes and their phenomic and genomic characterization uncovers novel biology.</title>
        <authorList>
            <person name="Wiegand S."/>
            <person name="Jogler M."/>
            <person name="Boedeker C."/>
            <person name="Pinto D."/>
            <person name="Vollmers J."/>
            <person name="Rivas-Marin E."/>
            <person name="Kohn T."/>
            <person name="Peeters S.H."/>
            <person name="Heuer A."/>
            <person name="Rast P."/>
            <person name="Oberbeckmann S."/>
            <person name="Bunk B."/>
            <person name="Jeske O."/>
            <person name="Meyerdierks A."/>
            <person name="Storesund J.E."/>
            <person name="Kallscheuer N."/>
            <person name="Luecker S."/>
            <person name="Lage O.M."/>
            <person name="Pohl T."/>
            <person name="Merkel B.J."/>
            <person name="Hornburger P."/>
            <person name="Mueller R.-W."/>
            <person name="Bruemmer F."/>
            <person name="Labrenz M."/>
            <person name="Spormann A.M."/>
            <person name="Op den Camp H."/>
            <person name="Overmann J."/>
            <person name="Amann R."/>
            <person name="Jetten M.S.M."/>
            <person name="Mascher T."/>
            <person name="Medema M.H."/>
            <person name="Devos D.P."/>
            <person name="Kaster A.-K."/>
            <person name="Ovreas L."/>
            <person name="Rohde M."/>
            <person name="Galperin M.Y."/>
            <person name="Jogler C."/>
        </authorList>
    </citation>
    <scope>NUCLEOTIDE SEQUENCE [LARGE SCALE GENOMIC DNA]</scope>
    <source>
        <strain evidence="1 2">Pr1d</strain>
    </source>
</reference>
<dbReference type="RefSeq" id="WP_148072750.1">
    <property type="nucleotide sequence ID" value="NZ_CP042913.1"/>
</dbReference>
<dbReference type="KEGG" id="bgok:Pr1d_13260"/>
<dbReference type="EMBL" id="CP042913">
    <property type="protein sequence ID" value="QEG34054.1"/>
    <property type="molecule type" value="Genomic_DNA"/>
</dbReference>
<organism evidence="1 2">
    <name type="scientific">Bythopirellula goksoeyrii</name>
    <dbReference type="NCBI Taxonomy" id="1400387"/>
    <lineage>
        <taxon>Bacteria</taxon>
        <taxon>Pseudomonadati</taxon>
        <taxon>Planctomycetota</taxon>
        <taxon>Planctomycetia</taxon>
        <taxon>Pirellulales</taxon>
        <taxon>Lacipirellulaceae</taxon>
        <taxon>Bythopirellula</taxon>
    </lineage>
</organism>
<protein>
    <submittedName>
        <fullName evidence="1">Uncharacterized protein</fullName>
    </submittedName>
</protein>
<name>A0A5B9Q4T8_9BACT</name>
<dbReference type="OrthoDB" id="274237at2"/>
<sequence length="76" mass="8668">MPDPKLKNVFEAILKYGHDEDFAPRVDDQFKSTQAPAGSREKLEVMAERIRMGHPLWHSDDRADYSGLTGAVRPRD</sequence>